<gene>
    <name evidence="8" type="ORF">HO133_008709</name>
</gene>
<feature type="region of interest" description="Disordered" evidence="6">
    <location>
        <begin position="575"/>
        <end position="665"/>
    </location>
</feature>
<organism evidence="8 9">
    <name type="scientific">Letharia lupina</name>
    <dbReference type="NCBI Taxonomy" id="560253"/>
    <lineage>
        <taxon>Eukaryota</taxon>
        <taxon>Fungi</taxon>
        <taxon>Dikarya</taxon>
        <taxon>Ascomycota</taxon>
        <taxon>Pezizomycotina</taxon>
        <taxon>Lecanoromycetes</taxon>
        <taxon>OSLEUM clade</taxon>
        <taxon>Lecanoromycetidae</taxon>
        <taxon>Lecanorales</taxon>
        <taxon>Lecanorineae</taxon>
        <taxon>Parmeliaceae</taxon>
        <taxon>Letharia</taxon>
    </lineage>
</organism>
<dbReference type="PANTHER" id="PTHR11037:SF20">
    <property type="entry name" value="PROTEIN GRAINYHEAD"/>
    <property type="match status" value="1"/>
</dbReference>
<evidence type="ECO:0000256" key="6">
    <source>
        <dbReference type="SAM" id="MobiDB-lite"/>
    </source>
</evidence>
<dbReference type="GO" id="GO:0001228">
    <property type="term" value="F:DNA-binding transcription activator activity, RNA polymerase II-specific"/>
    <property type="evidence" value="ECO:0007669"/>
    <property type="project" value="TreeGrafter"/>
</dbReference>
<evidence type="ECO:0000256" key="4">
    <source>
        <dbReference type="ARBA" id="ARBA00023163"/>
    </source>
</evidence>
<keyword evidence="5" id="KW-0539">Nucleus</keyword>
<keyword evidence="3" id="KW-0238">DNA-binding</keyword>
<dbReference type="Pfam" id="PF25416">
    <property type="entry name" value="GRHL1_C"/>
    <property type="match status" value="1"/>
</dbReference>
<evidence type="ECO:0000313" key="8">
    <source>
        <dbReference type="EMBL" id="KAF6227266.1"/>
    </source>
</evidence>
<evidence type="ECO:0000256" key="2">
    <source>
        <dbReference type="ARBA" id="ARBA00023015"/>
    </source>
</evidence>
<name>A0A8H6CQA2_9LECA</name>
<dbReference type="PANTHER" id="PTHR11037">
    <property type="entry name" value="TRANSCRIPTION FACTOR CP2"/>
    <property type="match status" value="1"/>
</dbReference>
<dbReference type="GO" id="GO:0000978">
    <property type="term" value="F:RNA polymerase II cis-regulatory region sequence-specific DNA binding"/>
    <property type="evidence" value="ECO:0007669"/>
    <property type="project" value="TreeGrafter"/>
</dbReference>
<dbReference type="InterPro" id="IPR040167">
    <property type="entry name" value="TF_CP2-like"/>
</dbReference>
<evidence type="ECO:0000256" key="5">
    <source>
        <dbReference type="ARBA" id="ARBA00023242"/>
    </source>
</evidence>
<sequence>MLDRAMAAQVSQEQAIESLLNAAPRSATLLSALSVQQEDKGPAMTTKPSLHSRTLLDTQGRHDKLAMQGRQRNGDVWLDRLFRRRPDCHRIDPVNDDADHVGILDLDGCQSGMYPEANSPEPSITNGLIAGTPLPLDGGARILPIAMLGFKYSRIHAINIYAIASANRTCPTQASTAVVFPVMFRKRRSSKKLDIELYARFRENHPDVSPGTSVPIHLSVTESQRIIRSRRKDEDDARHDDITVAPISRVPWLSLENVVSVAPTPFMTDEPALRRTLVAERQQVEECNQPTVVGSSQPLSPATEHDMWSEFILPESLSTSEAIWSCDFQDFPSPLTPQTSFPDTLSSASPDLQPLSSLACEDVASPDCVDVVESHEPEIVDSFYQKTGSTGSALSVQPSNGSQAIEYVDPHESDHPDHGASSQVVHSDGFSLMWSADHNDMRQFSIAFRLNFRSTDFSHCKGVMGVAMQLCSKTEEISTTSVQSLRPNLEMSFCRIKSFRSHGAERKNANDMAIGQKRIRRLKQQLAQSQTRQTPKDKRLGRDKSKTPRLPGARRNHEDGILCKIKILQQNCTSTPPYTLLDQQGKKQQDCDWPPLGHKDKSPESPETGPASSSSAPRSALMPITSRPKHSMLSSEPIQLPTSPWCDESQQRTSTRDLPEGTRNRSIRPGGVKIACFYIRPVGFKHVTQIDHYIAVYLFERTACDLTRKIAEAVSIDPGEVGQTTWSTVKGLTILVDDDVVANMMEGQEMQVEAKSTATRSDSGRQLSFDSADEVYSCEHGVRQCTRELLEFNLVF</sequence>
<comment type="subcellular location">
    <subcellularLocation>
        <location evidence="1">Nucleus</location>
    </subcellularLocation>
</comment>
<feature type="compositionally biased region" description="Basic and acidic residues" evidence="6">
    <location>
        <begin position="534"/>
        <end position="546"/>
    </location>
</feature>
<dbReference type="Proteomes" id="UP000593566">
    <property type="component" value="Unassembled WGS sequence"/>
</dbReference>
<accession>A0A8H6CQA2</accession>
<dbReference type="GeneID" id="59337104"/>
<dbReference type="InterPro" id="IPR007604">
    <property type="entry name" value="CP2"/>
</dbReference>
<dbReference type="InterPro" id="IPR057520">
    <property type="entry name" value="GRHL1/CP2_C"/>
</dbReference>
<feature type="compositionally biased region" description="Polar residues" evidence="6">
    <location>
        <begin position="632"/>
        <end position="642"/>
    </location>
</feature>
<proteinExistence type="predicted"/>
<feature type="region of interest" description="Disordered" evidence="6">
    <location>
        <begin position="524"/>
        <end position="557"/>
    </location>
</feature>
<feature type="compositionally biased region" description="Low complexity" evidence="6">
    <location>
        <begin position="610"/>
        <end position="620"/>
    </location>
</feature>
<dbReference type="PROSITE" id="PS51968">
    <property type="entry name" value="GRH_CP2_DB"/>
    <property type="match status" value="1"/>
</dbReference>
<dbReference type="AlphaFoldDB" id="A0A8H6CQA2"/>
<evidence type="ECO:0000313" key="9">
    <source>
        <dbReference type="Proteomes" id="UP000593566"/>
    </source>
</evidence>
<evidence type="ECO:0000256" key="1">
    <source>
        <dbReference type="ARBA" id="ARBA00004123"/>
    </source>
</evidence>
<keyword evidence="4" id="KW-0804">Transcription</keyword>
<evidence type="ECO:0000256" key="3">
    <source>
        <dbReference type="ARBA" id="ARBA00023125"/>
    </source>
</evidence>
<dbReference type="GO" id="GO:0005634">
    <property type="term" value="C:nucleus"/>
    <property type="evidence" value="ECO:0007669"/>
    <property type="project" value="UniProtKB-SubCell"/>
</dbReference>
<protein>
    <recommendedName>
        <fullName evidence="7">Grh/CP2 DB domain-containing protein</fullName>
    </recommendedName>
</protein>
<comment type="caution">
    <text evidence="8">The sequence shown here is derived from an EMBL/GenBank/DDBJ whole genome shotgun (WGS) entry which is preliminary data.</text>
</comment>
<evidence type="ECO:0000259" key="7">
    <source>
        <dbReference type="PROSITE" id="PS51968"/>
    </source>
</evidence>
<keyword evidence="2" id="KW-0805">Transcription regulation</keyword>
<dbReference type="Pfam" id="PF04516">
    <property type="entry name" value="CP2"/>
    <property type="match status" value="1"/>
</dbReference>
<keyword evidence="9" id="KW-1185">Reference proteome</keyword>
<dbReference type="RefSeq" id="XP_037155574.1">
    <property type="nucleotide sequence ID" value="XM_037299573.1"/>
</dbReference>
<reference evidence="8 9" key="1">
    <citation type="journal article" date="2020" name="Genomics">
        <title>Complete, high-quality genomes from long-read metagenomic sequencing of two wolf lichen thalli reveals enigmatic genome architecture.</title>
        <authorList>
            <person name="McKenzie S.K."/>
            <person name="Walston R.F."/>
            <person name="Allen J.L."/>
        </authorList>
    </citation>
    <scope>NUCLEOTIDE SEQUENCE [LARGE SCALE GENOMIC DNA]</scope>
    <source>
        <strain evidence="8">WasteWater1</strain>
    </source>
</reference>
<dbReference type="EMBL" id="JACCJB010000005">
    <property type="protein sequence ID" value="KAF6227266.1"/>
    <property type="molecule type" value="Genomic_DNA"/>
</dbReference>
<feature type="compositionally biased region" description="Basic and acidic residues" evidence="6">
    <location>
        <begin position="654"/>
        <end position="663"/>
    </location>
</feature>
<feature type="domain" description="Grh/CP2 DB" evidence="7">
    <location>
        <begin position="327"/>
        <end position="559"/>
    </location>
</feature>